<gene>
    <name evidence="3" type="ORF">PoB_000124700</name>
</gene>
<dbReference type="AlphaFoldDB" id="A0AAV3XX70"/>
<feature type="transmembrane region" description="Helical" evidence="2">
    <location>
        <begin position="12"/>
        <end position="32"/>
    </location>
</feature>
<keyword evidence="2" id="KW-0812">Transmembrane</keyword>
<reference evidence="3 4" key="1">
    <citation type="journal article" date="2021" name="Elife">
        <title>Chloroplast acquisition without the gene transfer in kleptoplastic sea slugs, Plakobranchus ocellatus.</title>
        <authorList>
            <person name="Maeda T."/>
            <person name="Takahashi S."/>
            <person name="Yoshida T."/>
            <person name="Shimamura S."/>
            <person name="Takaki Y."/>
            <person name="Nagai Y."/>
            <person name="Toyoda A."/>
            <person name="Suzuki Y."/>
            <person name="Arimoto A."/>
            <person name="Ishii H."/>
            <person name="Satoh N."/>
            <person name="Nishiyama T."/>
            <person name="Hasebe M."/>
            <person name="Maruyama T."/>
            <person name="Minagawa J."/>
            <person name="Obokata J."/>
            <person name="Shigenobu S."/>
        </authorList>
    </citation>
    <scope>NUCLEOTIDE SEQUENCE [LARGE SCALE GENOMIC DNA]</scope>
</reference>
<keyword evidence="2" id="KW-1133">Transmembrane helix</keyword>
<proteinExistence type="predicted"/>
<accession>A0AAV3XX70</accession>
<dbReference type="EMBL" id="BLXT01000154">
    <property type="protein sequence ID" value="GFN74741.1"/>
    <property type="molecule type" value="Genomic_DNA"/>
</dbReference>
<feature type="compositionally biased region" description="Low complexity" evidence="1">
    <location>
        <begin position="118"/>
        <end position="129"/>
    </location>
</feature>
<sequence length="145" mass="16165">MNELLSDPFWHLTCSVGITTFHLLSLFIIIVGKFVNEPVLAGVVIIGVIVDAVHALTLPVGLARKPDCQNVRFADTNRAGDRRRRELKARRKRPSLCPVCCGQVVRRADRQTNRSTPGRAGSAGRNNNNKSRRSARVGRRYTPTY</sequence>
<comment type="caution">
    <text evidence="3">The sequence shown here is derived from an EMBL/GenBank/DDBJ whole genome shotgun (WGS) entry which is preliminary data.</text>
</comment>
<feature type="compositionally biased region" description="Basic residues" evidence="1">
    <location>
        <begin position="130"/>
        <end position="139"/>
    </location>
</feature>
<organism evidence="3 4">
    <name type="scientific">Plakobranchus ocellatus</name>
    <dbReference type="NCBI Taxonomy" id="259542"/>
    <lineage>
        <taxon>Eukaryota</taxon>
        <taxon>Metazoa</taxon>
        <taxon>Spiralia</taxon>
        <taxon>Lophotrochozoa</taxon>
        <taxon>Mollusca</taxon>
        <taxon>Gastropoda</taxon>
        <taxon>Heterobranchia</taxon>
        <taxon>Euthyneura</taxon>
        <taxon>Panpulmonata</taxon>
        <taxon>Sacoglossa</taxon>
        <taxon>Placobranchoidea</taxon>
        <taxon>Plakobranchidae</taxon>
        <taxon>Plakobranchus</taxon>
    </lineage>
</organism>
<keyword evidence="2" id="KW-0472">Membrane</keyword>
<evidence type="ECO:0000313" key="3">
    <source>
        <dbReference type="EMBL" id="GFN74741.1"/>
    </source>
</evidence>
<name>A0AAV3XX70_9GAST</name>
<feature type="transmembrane region" description="Helical" evidence="2">
    <location>
        <begin position="38"/>
        <end position="62"/>
    </location>
</feature>
<evidence type="ECO:0000256" key="1">
    <source>
        <dbReference type="SAM" id="MobiDB-lite"/>
    </source>
</evidence>
<evidence type="ECO:0000313" key="4">
    <source>
        <dbReference type="Proteomes" id="UP000735302"/>
    </source>
</evidence>
<dbReference type="Proteomes" id="UP000735302">
    <property type="component" value="Unassembled WGS sequence"/>
</dbReference>
<feature type="region of interest" description="Disordered" evidence="1">
    <location>
        <begin position="108"/>
        <end position="145"/>
    </location>
</feature>
<evidence type="ECO:0000256" key="2">
    <source>
        <dbReference type="SAM" id="Phobius"/>
    </source>
</evidence>
<keyword evidence="4" id="KW-1185">Reference proteome</keyword>
<protein>
    <submittedName>
        <fullName evidence="3">Uncharacterized protein</fullName>
    </submittedName>
</protein>